<reference evidence="6" key="1">
    <citation type="journal article" date="2019" name="Int. J. Syst. Evol. Microbiol.">
        <title>The Global Catalogue of Microorganisms (GCM) 10K type strain sequencing project: providing services to taxonomists for standard genome sequencing and annotation.</title>
        <authorList>
            <consortium name="The Broad Institute Genomics Platform"/>
            <consortium name="The Broad Institute Genome Sequencing Center for Infectious Disease"/>
            <person name="Wu L."/>
            <person name="Ma J."/>
        </authorList>
    </citation>
    <scope>NUCLEOTIDE SEQUENCE [LARGE SCALE GENOMIC DNA]</scope>
    <source>
        <strain evidence="6">JCM 18303</strain>
    </source>
</reference>
<keyword evidence="1 2" id="KW-0238">DNA-binding</keyword>
<dbReference type="Proteomes" id="UP001428817">
    <property type="component" value="Unassembled WGS sequence"/>
</dbReference>
<gene>
    <name evidence="5" type="ORF">GCM10023321_05770</name>
</gene>
<feature type="compositionally biased region" description="Low complexity" evidence="3">
    <location>
        <begin position="1"/>
        <end position="12"/>
    </location>
</feature>
<dbReference type="PANTHER" id="PTHR30055:SF223">
    <property type="entry name" value="HTH-TYPE TRANSCRIPTIONAL REGULATOR UIDR"/>
    <property type="match status" value="1"/>
</dbReference>
<protein>
    <recommendedName>
        <fullName evidence="4">HTH tetR-type domain-containing protein</fullName>
    </recommendedName>
</protein>
<dbReference type="RefSeq" id="WP_185058814.1">
    <property type="nucleotide sequence ID" value="NZ_BAABJP010000001.1"/>
</dbReference>
<sequence length="219" mass="23898">MANEAESAGSSSERARAPRRAPGEVRELLLESAKQMFSRHGYDYSSTKRIAERAGVAEALLFRHFGSKAQLFREAIVEPMVTTLQAYADQWSGYDRPHQVESPVHDFVKTFFGTLSDRRGSALALTAVSNYSTDIVTDAGAPLANVLTAIEKIVVQEAAQFGYSGLNPPITGRVGVGSVLAAAVFRSWLFDRIVPESTDDDLIAELQTMLIHGVRNRPA</sequence>
<feature type="compositionally biased region" description="Basic and acidic residues" evidence="3">
    <location>
        <begin position="13"/>
        <end position="23"/>
    </location>
</feature>
<comment type="caution">
    <text evidence="5">The sequence shown here is derived from an EMBL/GenBank/DDBJ whole genome shotgun (WGS) entry which is preliminary data.</text>
</comment>
<dbReference type="Gene3D" id="1.10.357.10">
    <property type="entry name" value="Tetracycline Repressor, domain 2"/>
    <property type="match status" value="1"/>
</dbReference>
<keyword evidence="6" id="KW-1185">Reference proteome</keyword>
<name>A0ABP9PGX9_9PSEU</name>
<dbReference type="PROSITE" id="PS50977">
    <property type="entry name" value="HTH_TETR_2"/>
    <property type="match status" value="1"/>
</dbReference>
<dbReference type="PRINTS" id="PR00455">
    <property type="entry name" value="HTHTETR"/>
</dbReference>
<evidence type="ECO:0000313" key="5">
    <source>
        <dbReference type="EMBL" id="GAA5146390.1"/>
    </source>
</evidence>
<feature type="domain" description="HTH tetR-type" evidence="4">
    <location>
        <begin position="23"/>
        <end position="83"/>
    </location>
</feature>
<dbReference type="Pfam" id="PF00440">
    <property type="entry name" value="TetR_N"/>
    <property type="match status" value="1"/>
</dbReference>
<dbReference type="InterPro" id="IPR001647">
    <property type="entry name" value="HTH_TetR"/>
</dbReference>
<evidence type="ECO:0000256" key="3">
    <source>
        <dbReference type="SAM" id="MobiDB-lite"/>
    </source>
</evidence>
<feature type="region of interest" description="Disordered" evidence="3">
    <location>
        <begin position="1"/>
        <end position="23"/>
    </location>
</feature>
<evidence type="ECO:0000259" key="4">
    <source>
        <dbReference type="PROSITE" id="PS50977"/>
    </source>
</evidence>
<accession>A0ABP9PGX9</accession>
<dbReference type="SUPFAM" id="SSF46689">
    <property type="entry name" value="Homeodomain-like"/>
    <property type="match status" value="1"/>
</dbReference>
<evidence type="ECO:0000313" key="6">
    <source>
        <dbReference type="Proteomes" id="UP001428817"/>
    </source>
</evidence>
<feature type="DNA-binding region" description="H-T-H motif" evidence="2">
    <location>
        <begin position="46"/>
        <end position="65"/>
    </location>
</feature>
<dbReference type="EMBL" id="BAABJP010000001">
    <property type="protein sequence ID" value="GAA5146390.1"/>
    <property type="molecule type" value="Genomic_DNA"/>
</dbReference>
<dbReference type="InterPro" id="IPR050109">
    <property type="entry name" value="HTH-type_TetR-like_transc_reg"/>
</dbReference>
<dbReference type="PANTHER" id="PTHR30055">
    <property type="entry name" value="HTH-TYPE TRANSCRIPTIONAL REGULATOR RUTR"/>
    <property type="match status" value="1"/>
</dbReference>
<dbReference type="InterPro" id="IPR023772">
    <property type="entry name" value="DNA-bd_HTH_TetR-type_CS"/>
</dbReference>
<evidence type="ECO:0000256" key="1">
    <source>
        <dbReference type="ARBA" id="ARBA00023125"/>
    </source>
</evidence>
<dbReference type="PROSITE" id="PS01081">
    <property type="entry name" value="HTH_TETR_1"/>
    <property type="match status" value="1"/>
</dbReference>
<proteinExistence type="predicted"/>
<dbReference type="InterPro" id="IPR009057">
    <property type="entry name" value="Homeodomain-like_sf"/>
</dbReference>
<organism evidence="5 6">
    <name type="scientific">Pseudonocardia eucalypti</name>
    <dbReference type="NCBI Taxonomy" id="648755"/>
    <lineage>
        <taxon>Bacteria</taxon>
        <taxon>Bacillati</taxon>
        <taxon>Actinomycetota</taxon>
        <taxon>Actinomycetes</taxon>
        <taxon>Pseudonocardiales</taxon>
        <taxon>Pseudonocardiaceae</taxon>
        <taxon>Pseudonocardia</taxon>
    </lineage>
</organism>
<evidence type="ECO:0000256" key="2">
    <source>
        <dbReference type="PROSITE-ProRule" id="PRU00335"/>
    </source>
</evidence>